<name>A0A2X1WBW6_PHODM</name>
<dbReference type="Proteomes" id="UP000251647">
    <property type="component" value="Unassembled WGS sequence"/>
</dbReference>
<dbReference type="AlphaFoldDB" id="A0A2X1WBW6"/>
<evidence type="ECO:0000313" key="2">
    <source>
        <dbReference type="Proteomes" id="UP000251647"/>
    </source>
</evidence>
<organism evidence="1 2">
    <name type="scientific">Photobacterium damselae</name>
    <dbReference type="NCBI Taxonomy" id="38293"/>
    <lineage>
        <taxon>Bacteria</taxon>
        <taxon>Pseudomonadati</taxon>
        <taxon>Pseudomonadota</taxon>
        <taxon>Gammaproteobacteria</taxon>
        <taxon>Vibrionales</taxon>
        <taxon>Vibrionaceae</taxon>
        <taxon>Photobacterium</taxon>
    </lineage>
</organism>
<dbReference type="EMBL" id="UATL01000001">
    <property type="protein sequence ID" value="SPY28497.1"/>
    <property type="molecule type" value="Genomic_DNA"/>
</dbReference>
<gene>
    <name evidence="1" type="ORF">NCTC11647_01588</name>
</gene>
<proteinExistence type="predicted"/>
<reference evidence="1 2" key="1">
    <citation type="submission" date="2018-06" db="EMBL/GenBank/DDBJ databases">
        <authorList>
            <consortium name="Pathogen Informatics"/>
            <person name="Doyle S."/>
        </authorList>
    </citation>
    <scope>NUCLEOTIDE SEQUENCE [LARGE SCALE GENOMIC DNA]</scope>
    <source>
        <strain evidence="1 2">NCTC11647</strain>
    </source>
</reference>
<sequence length="49" mass="5902">MAREMTKNYYFRKFQCGLSKKDTAELCFKSVRTVTRWDSGNRYRQSVVD</sequence>
<evidence type="ECO:0000313" key="1">
    <source>
        <dbReference type="EMBL" id="SPY28497.1"/>
    </source>
</evidence>
<protein>
    <submittedName>
        <fullName evidence="1">Uncharacterized protein</fullName>
    </submittedName>
</protein>
<accession>A0A2X1WBW6</accession>